<dbReference type="Pfam" id="PF07664">
    <property type="entry name" value="FeoB_C"/>
    <property type="match status" value="1"/>
</dbReference>
<dbReference type="Pfam" id="PF17910">
    <property type="entry name" value="FeoB_Cyto"/>
    <property type="match status" value="1"/>
</dbReference>
<evidence type="ECO:0000256" key="11">
    <source>
        <dbReference type="ARBA" id="ARBA00023134"/>
    </source>
</evidence>
<feature type="transmembrane region" description="Helical" evidence="17">
    <location>
        <begin position="324"/>
        <end position="341"/>
    </location>
</feature>
<keyword evidence="8 17" id="KW-1133">Transmembrane helix</keyword>
<keyword evidence="12 17" id="KW-0472">Membrane</keyword>
<evidence type="ECO:0000256" key="1">
    <source>
        <dbReference type="ARBA" id="ARBA00003926"/>
    </source>
</evidence>
<dbReference type="Gene3D" id="1.10.287.1770">
    <property type="match status" value="1"/>
</dbReference>
<feature type="transmembrane region" description="Helical" evidence="17">
    <location>
        <begin position="551"/>
        <end position="571"/>
    </location>
</feature>
<dbReference type="RefSeq" id="WP_258877536.1">
    <property type="nucleotide sequence ID" value="NZ_CP048914.1"/>
</dbReference>
<proteinExistence type="inferred from homology"/>
<dbReference type="Proteomes" id="UP000514720">
    <property type="component" value="Chromosome"/>
</dbReference>
<dbReference type="InterPro" id="IPR027417">
    <property type="entry name" value="P-loop_NTPase"/>
</dbReference>
<dbReference type="GO" id="GO:0005525">
    <property type="term" value="F:GTP binding"/>
    <property type="evidence" value="ECO:0007669"/>
    <property type="project" value="UniProtKB-KW"/>
</dbReference>
<dbReference type="GO" id="GO:0015093">
    <property type="term" value="F:ferrous iron transmembrane transporter activity"/>
    <property type="evidence" value="ECO:0007669"/>
    <property type="project" value="UniProtKB-UniRule"/>
</dbReference>
<dbReference type="Pfam" id="PF07670">
    <property type="entry name" value="Gate"/>
    <property type="match status" value="2"/>
</dbReference>
<feature type="binding site" evidence="16">
    <location>
        <position position="18"/>
    </location>
    <ligand>
        <name>Mg(2+)</name>
        <dbReference type="ChEBI" id="CHEBI:18420"/>
        <label>2</label>
    </ligand>
</feature>
<feature type="binding site" evidence="16">
    <location>
        <position position="21"/>
    </location>
    <ligand>
        <name>Mg(2+)</name>
        <dbReference type="ChEBI" id="CHEBI:18420"/>
        <label>2</label>
    </ligand>
</feature>
<reference evidence="19 20" key="1">
    <citation type="submission" date="2020-02" db="EMBL/GenBank/DDBJ databases">
        <authorList>
            <person name="Zheng R.K."/>
            <person name="Sun C.M."/>
        </authorList>
    </citation>
    <scope>NUCLEOTIDE SEQUENCE [LARGE SCALE GENOMIC DNA]</scope>
    <source>
        <strain evidence="20">zrk13</strain>
    </source>
</reference>
<keyword evidence="16" id="KW-0479">Metal-binding</keyword>
<evidence type="ECO:0000256" key="17">
    <source>
        <dbReference type="RuleBase" id="RU362098"/>
    </source>
</evidence>
<dbReference type="InterPro" id="IPR030389">
    <property type="entry name" value="G_FEOB_dom"/>
</dbReference>
<evidence type="ECO:0000256" key="4">
    <source>
        <dbReference type="ARBA" id="ARBA00022475"/>
    </source>
</evidence>
<comment type="similarity">
    <text evidence="17">Belongs to the TRAFAC class TrmE-Era-EngA-EngB-Septin-like GTPase superfamily. FeoB GTPase (TC 9.A.8) family.</text>
</comment>
<dbReference type="InterPro" id="IPR011642">
    <property type="entry name" value="Gate_dom"/>
</dbReference>
<accession>A0A7L7KSD4</accession>
<feature type="binding site" evidence="15">
    <location>
        <begin position="7"/>
        <end position="14"/>
    </location>
    <ligand>
        <name>GTP</name>
        <dbReference type="ChEBI" id="CHEBI:37565"/>
        <label>1</label>
    </ligand>
</feature>
<keyword evidence="16" id="KW-0460">Magnesium</keyword>
<comment type="function">
    <text evidence="1 17">Probable transporter of a GTP-driven Fe(2+) uptake system.</text>
</comment>
<feature type="transmembrane region" description="Helical" evidence="17">
    <location>
        <begin position="592"/>
        <end position="621"/>
    </location>
</feature>
<dbReference type="CDD" id="cd01879">
    <property type="entry name" value="FeoB"/>
    <property type="match status" value="1"/>
</dbReference>
<dbReference type="PANTHER" id="PTHR43185">
    <property type="entry name" value="FERROUS IRON TRANSPORT PROTEIN B"/>
    <property type="match status" value="1"/>
</dbReference>
<keyword evidence="10" id="KW-0406">Ion transport</keyword>
<evidence type="ECO:0000256" key="2">
    <source>
        <dbReference type="ARBA" id="ARBA00004651"/>
    </source>
</evidence>
<keyword evidence="11 15" id="KW-0342">GTP-binding</keyword>
<keyword evidence="20" id="KW-1185">Reference proteome</keyword>
<dbReference type="Gene3D" id="3.40.50.300">
    <property type="entry name" value="P-loop containing nucleotide triphosphate hydrolases"/>
    <property type="match status" value="1"/>
</dbReference>
<feature type="binding site" evidence="15">
    <location>
        <begin position="52"/>
        <end position="55"/>
    </location>
    <ligand>
        <name>GTP</name>
        <dbReference type="ChEBI" id="CHEBI:37565"/>
        <label>1</label>
    </ligand>
</feature>
<evidence type="ECO:0000256" key="14">
    <source>
        <dbReference type="NCBIfam" id="TIGR00437"/>
    </source>
</evidence>
<name>A0A7L7KSD4_9MOLU</name>
<dbReference type="InterPro" id="IPR003373">
    <property type="entry name" value="Fe2_transport_prot-B"/>
</dbReference>
<evidence type="ECO:0000256" key="16">
    <source>
        <dbReference type="PIRSR" id="PIRSR603373-2"/>
    </source>
</evidence>
<evidence type="ECO:0000256" key="3">
    <source>
        <dbReference type="ARBA" id="ARBA00022448"/>
    </source>
</evidence>
<evidence type="ECO:0000313" key="20">
    <source>
        <dbReference type="Proteomes" id="UP000514720"/>
    </source>
</evidence>
<gene>
    <name evidence="19" type="primary">feoB</name>
    <name evidence="19" type="ORF">G4Z02_08220</name>
</gene>
<organism evidence="19 20">
    <name type="scientific">Candidatus Xianfuyuplasma coldseepsis</name>
    <dbReference type="NCBI Taxonomy" id="2782163"/>
    <lineage>
        <taxon>Bacteria</taxon>
        <taxon>Bacillati</taxon>
        <taxon>Mycoplasmatota</taxon>
        <taxon>Mollicutes</taxon>
        <taxon>Candidatus Izemoplasmatales</taxon>
        <taxon>Candidatus Izemoplasmataceae</taxon>
        <taxon>Candidatus Xianfuyuplasma</taxon>
    </lineage>
</organism>
<evidence type="ECO:0000256" key="12">
    <source>
        <dbReference type="ARBA" id="ARBA00023136"/>
    </source>
</evidence>
<evidence type="ECO:0000259" key="18">
    <source>
        <dbReference type="PROSITE" id="PS51711"/>
    </source>
</evidence>
<evidence type="ECO:0000256" key="5">
    <source>
        <dbReference type="ARBA" id="ARBA00022496"/>
    </source>
</evidence>
<keyword evidence="6 17" id="KW-0812">Transmembrane</keyword>
<dbReference type="InterPro" id="IPR011640">
    <property type="entry name" value="Fe2_transport_prot_B_C"/>
</dbReference>
<dbReference type="PANTHER" id="PTHR43185:SF1">
    <property type="entry name" value="FE(2+) TRANSPORTER FEOB"/>
    <property type="match status" value="1"/>
</dbReference>
<dbReference type="PROSITE" id="PS51711">
    <property type="entry name" value="G_FEOB"/>
    <property type="match status" value="1"/>
</dbReference>
<keyword evidence="3 17" id="KW-0813">Transport</keyword>
<dbReference type="GO" id="GO:0005886">
    <property type="term" value="C:plasma membrane"/>
    <property type="evidence" value="ECO:0007669"/>
    <property type="project" value="UniProtKB-SubCell"/>
</dbReference>
<feature type="transmembrane region" description="Helical" evidence="17">
    <location>
        <begin position="521"/>
        <end position="539"/>
    </location>
</feature>
<evidence type="ECO:0000256" key="8">
    <source>
        <dbReference type="ARBA" id="ARBA00022989"/>
    </source>
</evidence>
<dbReference type="SUPFAM" id="SSF52540">
    <property type="entry name" value="P-loop containing nucleoside triphosphate hydrolases"/>
    <property type="match status" value="1"/>
</dbReference>
<feature type="transmembrane region" description="Helical" evidence="17">
    <location>
        <begin position="641"/>
        <end position="665"/>
    </location>
</feature>
<feature type="domain" description="FeoB-type G" evidence="18">
    <location>
        <begin position="1"/>
        <end position="166"/>
    </location>
</feature>
<evidence type="ECO:0000256" key="6">
    <source>
        <dbReference type="ARBA" id="ARBA00022692"/>
    </source>
</evidence>
<keyword evidence="4" id="KW-1003">Cell membrane</keyword>
<evidence type="ECO:0000256" key="9">
    <source>
        <dbReference type="ARBA" id="ARBA00023004"/>
    </source>
</evidence>
<evidence type="ECO:0000256" key="7">
    <source>
        <dbReference type="ARBA" id="ARBA00022741"/>
    </source>
</evidence>
<feature type="transmembrane region" description="Helical" evidence="17">
    <location>
        <begin position="427"/>
        <end position="453"/>
    </location>
</feature>
<dbReference type="AlphaFoldDB" id="A0A7L7KSD4"/>
<keyword evidence="9 17" id="KW-0408">Iron</keyword>
<evidence type="ECO:0000313" key="19">
    <source>
        <dbReference type="EMBL" id="QMS85730.1"/>
    </source>
</evidence>
<sequence>MIFLLAGNPNTGKSTFFNIMTQSHVHVGNYSGVTVEKRVHHIKHYEGANLVDLPGTYNVCPSGEDEGVVTYSLLHENYNGIINIIDSTHLKRNLHLTIQLLELGVPTLLVLNLKDALKNNGYVIDIDVLSNHLNTSAVSISARENNADEQLKVVDNLKTMRASKALELDYPQPIKWGIQRIHDLLRYDNLQVKKKWLALQILEGNEGIYQFLDLVKVDKIKTVVKEVEQRILDERIAMSLKGAIFNTRREFIQQVVQDSMIQVEHKEHSKYFNQKIDRILTHQGWGIPIFIGLMLLVYQISFGNVLGLGTLLSDWFSIVWDDYVLGYAADALNVIGITGFAQGLVVDGILAGIGGVLVFLPQIIVLFFLLAIMEGTGYMSRVAIVMDRFLSRFGFNGKSIVPIITGFGCTVPAIMATRTISDKKERILTILTIPFVSCSARLPIYLIFVNLFFSQYQALVMMAIYILGIVVMLVSAKLFSLSYFKGSGASFILEVPPYRVPQLRTITYQALEKAKRFVKKAGTFILVGSVVLWLLSNVGPSGIDIDPDQSFLAMVATIIAPIFTPLGFGSWQATSSLISGFLAKEIVVSSLLVLYGGSSGIAASFTTLAALSYVLFASLYIPCISTVATIRSETGSVKWTLFSVVYPFIVAYIVAGLIYGIGFIITSI</sequence>
<evidence type="ECO:0000256" key="13">
    <source>
        <dbReference type="ARBA" id="ARBA00031200"/>
    </source>
</evidence>
<dbReference type="InterPro" id="IPR050860">
    <property type="entry name" value="FeoB_GTPase"/>
</dbReference>
<comment type="subcellular location">
    <subcellularLocation>
        <location evidence="17">Cell inner membrane</location>
        <topology evidence="17">Multi-pass membrane protein</topology>
    </subcellularLocation>
    <subcellularLocation>
        <location evidence="2">Cell membrane</location>
        <topology evidence="2">Multi-pass membrane protein</topology>
    </subcellularLocation>
</comment>
<protein>
    <recommendedName>
        <fullName evidence="13 14">Ferrous iron transport protein B</fullName>
    </recommendedName>
</protein>
<dbReference type="Pfam" id="PF02421">
    <property type="entry name" value="FeoB_N"/>
    <property type="match status" value="1"/>
</dbReference>
<dbReference type="InterPro" id="IPR041069">
    <property type="entry name" value="FeoB_Cyto"/>
</dbReference>
<keyword evidence="7 15" id="KW-0547">Nucleotide-binding</keyword>
<dbReference type="NCBIfam" id="TIGR00437">
    <property type="entry name" value="feoB"/>
    <property type="match status" value="1"/>
</dbReference>
<feature type="transmembrane region" description="Helical" evidence="17">
    <location>
        <begin position="285"/>
        <end position="312"/>
    </location>
</feature>
<keyword evidence="5 17" id="KW-0410">Iron transport</keyword>
<feature type="transmembrane region" description="Helical" evidence="17">
    <location>
        <begin position="348"/>
        <end position="373"/>
    </location>
</feature>
<dbReference type="EMBL" id="CP048914">
    <property type="protein sequence ID" value="QMS85730.1"/>
    <property type="molecule type" value="Genomic_DNA"/>
</dbReference>
<dbReference type="KEGG" id="xcl:G4Z02_08220"/>
<feature type="transmembrane region" description="Helical" evidence="17">
    <location>
        <begin position="393"/>
        <end position="415"/>
    </location>
</feature>
<evidence type="ECO:0000256" key="10">
    <source>
        <dbReference type="ARBA" id="ARBA00023065"/>
    </source>
</evidence>
<feature type="transmembrane region" description="Helical" evidence="17">
    <location>
        <begin position="459"/>
        <end position="479"/>
    </location>
</feature>
<dbReference type="GO" id="GO:0046872">
    <property type="term" value="F:metal ion binding"/>
    <property type="evidence" value="ECO:0007669"/>
    <property type="project" value="UniProtKB-KW"/>
</dbReference>
<feature type="binding site" evidence="15">
    <location>
        <begin position="112"/>
        <end position="115"/>
    </location>
    <ligand>
        <name>GTP</name>
        <dbReference type="ChEBI" id="CHEBI:37565"/>
        <label>1</label>
    </ligand>
</feature>
<evidence type="ECO:0000256" key="15">
    <source>
        <dbReference type="PIRSR" id="PIRSR603373-1"/>
    </source>
</evidence>
<feature type="binding site" evidence="15">
    <location>
        <begin position="32"/>
        <end position="36"/>
    </location>
    <ligand>
        <name>GTP</name>
        <dbReference type="ChEBI" id="CHEBI:37565"/>
        <label>1</label>
    </ligand>
</feature>